<sequence length="101" mass="10998">MIVFINSCFVVAMSGLELHVLALGHETIYYRYNTCFLLDHGFAGYPFDYRVTLGFGSIAGGLDLVNPVTRLPLEHGISRVLGLDDYSNPSIGTDPVTASIT</sequence>
<keyword evidence="3" id="KW-1185">Reference proteome</keyword>
<reference evidence="2" key="2">
    <citation type="submission" date="2022-01" db="EMBL/GenBank/DDBJ databases">
        <authorList>
            <person name="Yamashiro T."/>
            <person name="Shiraishi A."/>
            <person name="Satake H."/>
            <person name="Nakayama K."/>
        </authorList>
    </citation>
    <scope>NUCLEOTIDE SEQUENCE</scope>
</reference>
<evidence type="ECO:0000256" key="1">
    <source>
        <dbReference type="SAM" id="SignalP"/>
    </source>
</evidence>
<dbReference type="EMBL" id="BQNB010018347">
    <property type="protein sequence ID" value="GJT73386.1"/>
    <property type="molecule type" value="Genomic_DNA"/>
</dbReference>
<feature type="chain" id="PRO_5047008112" evidence="1">
    <location>
        <begin position="25"/>
        <end position="101"/>
    </location>
</feature>
<accession>A0ABQ5GCY8</accession>
<feature type="signal peptide" evidence="1">
    <location>
        <begin position="1"/>
        <end position="24"/>
    </location>
</feature>
<reference evidence="2" key="1">
    <citation type="journal article" date="2022" name="Int. J. Mol. Sci.">
        <title>Draft Genome of Tanacetum Coccineum: Genomic Comparison of Closely Related Tanacetum-Family Plants.</title>
        <authorList>
            <person name="Yamashiro T."/>
            <person name="Shiraishi A."/>
            <person name="Nakayama K."/>
            <person name="Satake H."/>
        </authorList>
    </citation>
    <scope>NUCLEOTIDE SEQUENCE</scope>
</reference>
<protein>
    <submittedName>
        <fullName evidence="2">Uncharacterized protein</fullName>
    </submittedName>
</protein>
<organism evidence="2 3">
    <name type="scientific">Tanacetum coccineum</name>
    <dbReference type="NCBI Taxonomy" id="301880"/>
    <lineage>
        <taxon>Eukaryota</taxon>
        <taxon>Viridiplantae</taxon>
        <taxon>Streptophyta</taxon>
        <taxon>Embryophyta</taxon>
        <taxon>Tracheophyta</taxon>
        <taxon>Spermatophyta</taxon>
        <taxon>Magnoliopsida</taxon>
        <taxon>eudicotyledons</taxon>
        <taxon>Gunneridae</taxon>
        <taxon>Pentapetalae</taxon>
        <taxon>asterids</taxon>
        <taxon>campanulids</taxon>
        <taxon>Asterales</taxon>
        <taxon>Asteraceae</taxon>
        <taxon>Asteroideae</taxon>
        <taxon>Anthemideae</taxon>
        <taxon>Anthemidinae</taxon>
        <taxon>Tanacetum</taxon>
    </lineage>
</organism>
<evidence type="ECO:0000313" key="2">
    <source>
        <dbReference type="EMBL" id="GJT73386.1"/>
    </source>
</evidence>
<name>A0ABQ5GCY8_9ASTR</name>
<keyword evidence="1" id="KW-0732">Signal</keyword>
<gene>
    <name evidence="2" type="ORF">Tco_1032672</name>
</gene>
<proteinExistence type="predicted"/>
<evidence type="ECO:0000313" key="3">
    <source>
        <dbReference type="Proteomes" id="UP001151760"/>
    </source>
</evidence>
<comment type="caution">
    <text evidence="2">The sequence shown here is derived from an EMBL/GenBank/DDBJ whole genome shotgun (WGS) entry which is preliminary data.</text>
</comment>
<dbReference type="Proteomes" id="UP001151760">
    <property type="component" value="Unassembled WGS sequence"/>
</dbReference>